<dbReference type="PROSITE" id="PS50878">
    <property type="entry name" value="RT_POL"/>
    <property type="match status" value="1"/>
</dbReference>
<dbReference type="Proteomes" id="UP001304243">
    <property type="component" value="Unassembled WGS sequence"/>
</dbReference>
<comment type="caution">
    <text evidence="2">The sequence shown here is derived from an EMBL/GenBank/DDBJ whole genome shotgun (WGS) entry which is preliminary data.</text>
</comment>
<dbReference type="GeneID" id="89944805"/>
<dbReference type="InterPro" id="IPR000477">
    <property type="entry name" value="RT_dom"/>
</dbReference>
<dbReference type="SUPFAM" id="SSF56672">
    <property type="entry name" value="DNA/RNA polymerases"/>
    <property type="match status" value="1"/>
</dbReference>
<proteinExistence type="predicted"/>
<dbReference type="PANTHER" id="PTHR31635:SF196">
    <property type="entry name" value="REVERSE TRANSCRIPTASE DOMAIN-CONTAINING PROTEIN-RELATED"/>
    <property type="match status" value="1"/>
</dbReference>
<evidence type="ECO:0000259" key="1">
    <source>
        <dbReference type="PROSITE" id="PS50878"/>
    </source>
</evidence>
<sequence>MTVASRLINKVQTGFMQDRYIGDQGMALRVMMDNAKTAKGNDKDEFEEYVGVMLDNNKAYDRVHPHYLAQVLQKFGFPMEFIRCIENLFFDNEIFINMNGFLTKPVKQKRGLRQGDSISPILFNFAIDPFILSITNSQDISGYSINQPSQHHRGQFSSTPPPPTKIMAYADDILIFVKSRTEYMAMEECIKTYGKASNSKINYDKSLAFPLHGGRMEGYFGTRLKTYTQQRMKWFDYSSPEYIKYLGYPIYYTKQQRDCFIADLTAKIKVQVEFLNPRKISMYGKANVANTIILSKLWHVLRLTPLPKATINKLNSIIYQYIVDEKRLQIKKDVYYLPKDQGGLDLLHVGVQQQTLQMRYITALLYHDQFKTIPRYLYQLMSHTLQMETNLPHIDTILKFKKARSYKNNLKDGAMKLIIETMNSLLTNCRPDFTDTPINVNACLTLPLTTIYKDWEDSETADYLRNPTAKRSLVQDFFKPNHNYTALEYKTRQECKSPQILYKLKRDHNNNQLHLQDFFSNLLHPKNSIPNHQEEATSLIQHFEHNSNIIWLCKNKIIRQLLLKQLAIQLPIQLPKDHNKNINPKQWKAFYRSHMHQSP</sequence>
<protein>
    <recommendedName>
        <fullName evidence="1">Reverse transcriptase domain-containing protein</fullName>
    </recommendedName>
</protein>
<dbReference type="InterPro" id="IPR043502">
    <property type="entry name" value="DNA/RNA_pol_sf"/>
</dbReference>
<evidence type="ECO:0000313" key="3">
    <source>
        <dbReference type="Proteomes" id="UP001304243"/>
    </source>
</evidence>
<accession>A0AAN7HNS8</accession>
<dbReference type="EMBL" id="JASEJX010000013">
    <property type="protein sequence ID" value="KAK4517759.1"/>
    <property type="molecule type" value="Genomic_DNA"/>
</dbReference>
<organism evidence="2 3">
    <name type="scientific">Mucor velutinosus</name>
    <dbReference type="NCBI Taxonomy" id="708070"/>
    <lineage>
        <taxon>Eukaryota</taxon>
        <taxon>Fungi</taxon>
        <taxon>Fungi incertae sedis</taxon>
        <taxon>Mucoromycota</taxon>
        <taxon>Mucoromycotina</taxon>
        <taxon>Mucoromycetes</taxon>
        <taxon>Mucorales</taxon>
        <taxon>Mucorineae</taxon>
        <taxon>Mucoraceae</taxon>
        <taxon>Mucor</taxon>
    </lineage>
</organism>
<feature type="domain" description="Reverse transcriptase" evidence="1">
    <location>
        <begin position="1"/>
        <end position="250"/>
    </location>
</feature>
<evidence type="ECO:0000313" key="2">
    <source>
        <dbReference type="EMBL" id="KAK4517759.1"/>
    </source>
</evidence>
<reference evidence="2 3" key="1">
    <citation type="submission" date="2022-11" db="EMBL/GenBank/DDBJ databases">
        <title>Mucor velutinosus strain NIH1002 WGS.</title>
        <authorList>
            <person name="Subramanian P."/>
            <person name="Mullikin J.C."/>
            <person name="Segre J.A."/>
            <person name="Zelazny A.M."/>
        </authorList>
    </citation>
    <scope>NUCLEOTIDE SEQUENCE [LARGE SCALE GENOMIC DNA]</scope>
    <source>
        <strain evidence="2 3">NIH1002</strain>
    </source>
</reference>
<gene>
    <name evidence="2" type="ORF">ATC70_001103</name>
</gene>
<dbReference type="PANTHER" id="PTHR31635">
    <property type="entry name" value="REVERSE TRANSCRIPTASE DOMAIN-CONTAINING PROTEIN-RELATED"/>
    <property type="match status" value="1"/>
</dbReference>
<dbReference type="AlphaFoldDB" id="A0AAN7HNS8"/>
<dbReference type="RefSeq" id="XP_064684425.1">
    <property type="nucleotide sequence ID" value="XM_064820505.1"/>
</dbReference>
<dbReference type="Pfam" id="PF00078">
    <property type="entry name" value="RVT_1"/>
    <property type="match status" value="1"/>
</dbReference>
<name>A0AAN7HNS8_9FUNG</name>
<keyword evidence="3" id="KW-1185">Reference proteome</keyword>